<dbReference type="Proteomes" id="UP001060085">
    <property type="component" value="Linkage Group LG03"/>
</dbReference>
<reference evidence="2" key="1">
    <citation type="journal article" date="2023" name="Nat. Plants">
        <title>Single-cell RNA sequencing provides a high-resolution roadmap for understanding the multicellular compartmentation of specialized metabolism.</title>
        <authorList>
            <person name="Sun S."/>
            <person name="Shen X."/>
            <person name="Li Y."/>
            <person name="Li Y."/>
            <person name="Wang S."/>
            <person name="Li R."/>
            <person name="Zhang H."/>
            <person name="Shen G."/>
            <person name="Guo B."/>
            <person name="Wei J."/>
            <person name="Xu J."/>
            <person name="St-Pierre B."/>
            <person name="Chen S."/>
            <person name="Sun C."/>
        </authorList>
    </citation>
    <scope>NUCLEOTIDE SEQUENCE [LARGE SCALE GENOMIC DNA]</scope>
</reference>
<proteinExistence type="predicted"/>
<gene>
    <name evidence="1" type="ORF">M9H77_10429</name>
</gene>
<comment type="caution">
    <text evidence="1">The sequence shown here is derived from an EMBL/GenBank/DDBJ whole genome shotgun (WGS) entry which is preliminary data.</text>
</comment>
<name>A0ACC0BBN6_CATRO</name>
<dbReference type="EMBL" id="CM044703">
    <property type="protein sequence ID" value="KAI5670065.1"/>
    <property type="molecule type" value="Genomic_DNA"/>
</dbReference>
<keyword evidence="2" id="KW-1185">Reference proteome</keyword>
<organism evidence="1 2">
    <name type="scientific">Catharanthus roseus</name>
    <name type="common">Madagascar periwinkle</name>
    <name type="synonym">Vinca rosea</name>
    <dbReference type="NCBI Taxonomy" id="4058"/>
    <lineage>
        <taxon>Eukaryota</taxon>
        <taxon>Viridiplantae</taxon>
        <taxon>Streptophyta</taxon>
        <taxon>Embryophyta</taxon>
        <taxon>Tracheophyta</taxon>
        <taxon>Spermatophyta</taxon>
        <taxon>Magnoliopsida</taxon>
        <taxon>eudicotyledons</taxon>
        <taxon>Gunneridae</taxon>
        <taxon>Pentapetalae</taxon>
        <taxon>asterids</taxon>
        <taxon>lamiids</taxon>
        <taxon>Gentianales</taxon>
        <taxon>Apocynaceae</taxon>
        <taxon>Rauvolfioideae</taxon>
        <taxon>Vinceae</taxon>
        <taxon>Catharanthinae</taxon>
        <taxon>Catharanthus</taxon>
    </lineage>
</organism>
<evidence type="ECO:0000313" key="2">
    <source>
        <dbReference type="Proteomes" id="UP001060085"/>
    </source>
</evidence>
<protein>
    <submittedName>
        <fullName evidence="1">Uncharacterized protein</fullName>
    </submittedName>
</protein>
<sequence>MMGYLCKTNTFLALVVIILVLLINFCNGLTMYNVESFGAKSDGKSDSTKAFLSAWAKACALKEAATIYIPSGRFFIGRSTNFDGRFCKSSDITFRIDGTLVAPSNFNVVGSSGYWLKFGRVNGISIFGGTLDGQGTSLWTCKNSANNCPQGAISLAFYNSSKITLNGLTSMNSQQFHIAFDSCQNAKLQGVKVSAASNSPNTDGIHLQSSSDITIMNSHISTGDDCISIGPGNSKIWIQNINCGPGHGISIGSLGWDLAEAGVQNVTVKSVTFTGTDNGLRVKTWARPSDGFVRGVLFQHVVMVNVQNPIIIDQNYCPDNNNCPNQASGIKISDITYEDVHGTSASSVAVKFDCSKKYPCTGIKLKDVNLSYKNRPALASCINAGGTSAGLPDARTDSSKAFLSAWAEACGSSTTTMPLAATIYVPPGSFLIKQVNFKGPCKNQAIIGFQIDGTLLAPSDYNVLGNSGFWINFQGVNGISIRGGVLDAQGTRLWSCKSSGNKNCPSGATTLGFSSSNNIALTGLTSVNSQMFHIVFNGCRDVKLESISILASRNSPNTDGIHVQFSSEVTILNSKVSTGDDCVSVGPGTNNLWIENVFCGPGHGISIGSLAKDYKEAGVQNVTVKTVTFMDTQNGVRIKTWGRPSNGFVKGVLFQHATMINVQNPIVIDQNYCPNNINCPGQVSGVKISDITYQDIHGSSATEVAVKFNCSKKNPCRGIKMEDVNLSYKFQPAKALCVNAAGTNIGLIEPKGCL</sequence>
<evidence type="ECO:0000313" key="1">
    <source>
        <dbReference type="EMBL" id="KAI5670065.1"/>
    </source>
</evidence>
<accession>A0ACC0BBN6</accession>